<comment type="caution">
    <text evidence="4">The sequence shown here is derived from an EMBL/GenBank/DDBJ whole genome shotgun (WGS) entry which is preliminary data.</text>
</comment>
<accession>A0ABU1YRH2</accession>
<proteinExistence type="predicted"/>
<gene>
    <name evidence="4" type="ORF">J2X20_004130</name>
</gene>
<evidence type="ECO:0000313" key="5">
    <source>
        <dbReference type="Proteomes" id="UP001180453"/>
    </source>
</evidence>
<evidence type="ECO:0000256" key="3">
    <source>
        <dbReference type="SAM" id="SignalP"/>
    </source>
</evidence>
<dbReference type="RefSeq" id="WP_310268736.1">
    <property type="nucleotide sequence ID" value="NZ_JAVDXU010000003.1"/>
</dbReference>
<reference evidence="4 5" key="1">
    <citation type="submission" date="2023-07" db="EMBL/GenBank/DDBJ databases">
        <title>Sorghum-associated microbial communities from plants grown in Nebraska, USA.</title>
        <authorList>
            <person name="Schachtman D."/>
        </authorList>
    </citation>
    <scope>NUCLEOTIDE SEQUENCE [LARGE SCALE GENOMIC DNA]</scope>
    <source>
        <strain evidence="4 5">BE314</strain>
    </source>
</reference>
<keyword evidence="3" id="KW-0732">Signal</keyword>
<feature type="signal peptide" evidence="3">
    <location>
        <begin position="1"/>
        <end position="21"/>
    </location>
</feature>
<feature type="coiled-coil region" evidence="1">
    <location>
        <begin position="133"/>
        <end position="160"/>
    </location>
</feature>
<dbReference type="EMBL" id="JAVDXU010000003">
    <property type="protein sequence ID" value="MDR7271462.1"/>
    <property type="molecule type" value="Genomic_DNA"/>
</dbReference>
<protein>
    <recommendedName>
        <fullName evidence="6">DUF4124 domain-containing protein</fullName>
    </recommendedName>
</protein>
<feature type="region of interest" description="Disordered" evidence="2">
    <location>
        <begin position="41"/>
        <end position="71"/>
    </location>
</feature>
<keyword evidence="1" id="KW-0175">Coiled coil</keyword>
<feature type="chain" id="PRO_5047258177" description="DUF4124 domain-containing protein" evidence="3">
    <location>
        <begin position="22"/>
        <end position="189"/>
    </location>
</feature>
<evidence type="ECO:0000313" key="4">
    <source>
        <dbReference type="EMBL" id="MDR7271462.1"/>
    </source>
</evidence>
<dbReference type="Proteomes" id="UP001180453">
    <property type="component" value="Unassembled WGS sequence"/>
</dbReference>
<sequence length="189" mass="21012">MSLRILPALLALLSLSPAAFAATYRCEVSGSVVLTDKPCAGSSPPPMGSIGPARMPSSYQTPPPSMEPAPEHHRYLSQRCAELSDAIRTAPARGVGYSTVNDLRREYSRDCSEDDQYARRLASDAKRKERENQLALRAEAERSRQDADRLQEKCMALRDSLRNRRVENETERLNKKAAEEAYNANCLGK</sequence>
<keyword evidence="5" id="KW-1185">Reference proteome</keyword>
<evidence type="ECO:0008006" key="6">
    <source>
        <dbReference type="Google" id="ProtNLM"/>
    </source>
</evidence>
<evidence type="ECO:0000256" key="1">
    <source>
        <dbReference type="SAM" id="Coils"/>
    </source>
</evidence>
<organism evidence="4 5">
    <name type="scientific">Roseateles saccharophilus</name>
    <name type="common">Pseudomonas saccharophila</name>
    <dbReference type="NCBI Taxonomy" id="304"/>
    <lineage>
        <taxon>Bacteria</taxon>
        <taxon>Pseudomonadati</taxon>
        <taxon>Pseudomonadota</taxon>
        <taxon>Betaproteobacteria</taxon>
        <taxon>Burkholderiales</taxon>
        <taxon>Sphaerotilaceae</taxon>
        <taxon>Roseateles</taxon>
    </lineage>
</organism>
<name>A0ABU1YRH2_ROSSA</name>
<evidence type="ECO:0000256" key="2">
    <source>
        <dbReference type="SAM" id="MobiDB-lite"/>
    </source>
</evidence>